<gene>
    <name evidence="2" type="ORF">E2K98_29590</name>
    <name evidence="1" type="ORF">RCG21_16155</name>
</gene>
<protein>
    <submittedName>
        <fullName evidence="2">Uncharacterized protein</fullName>
    </submittedName>
</protein>
<evidence type="ECO:0000313" key="3">
    <source>
        <dbReference type="Proteomes" id="UP000295132"/>
    </source>
</evidence>
<evidence type="ECO:0000313" key="1">
    <source>
        <dbReference type="EMBL" id="MDQ6597875.1"/>
    </source>
</evidence>
<organism evidence="2 3">
    <name type="scientific">Bacillus salipaludis</name>
    <dbReference type="NCBI Taxonomy" id="2547811"/>
    <lineage>
        <taxon>Bacteria</taxon>
        <taxon>Bacillati</taxon>
        <taxon>Bacillota</taxon>
        <taxon>Bacilli</taxon>
        <taxon>Bacillales</taxon>
        <taxon>Bacillaceae</taxon>
        <taxon>Bacillus</taxon>
    </lineage>
</organism>
<dbReference type="AlphaFoldDB" id="A0A4R5VHK5"/>
<evidence type="ECO:0000313" key="2">
    <source>
        <dbReference type="EMBL" id="TDK54199.1"/>
    </source>
</evidence>
<dbReference type="RefSeq" id="WP_133340499.1">
    <property type="nucleotide sequence ID" value="NZ_JAVGVR010000001.1"/>
</dbReference>
<dbReference type="EMBL" id="SMYO01000053">
    <property type="protein sequence ID" value="TDK54199.1"/>
    <property type="molecule type" value="Genomic_DNA"/>
</dbReference>
<sequence>MKTVTVDQLRFKKHLSVIEQITLKDFLHTWVGSSTKGLDDFFQLKYTEDVFAKMEITSNDTDLLISDDYYFRYITVTKDNQIVIGVLDMNSELKHKIISTDEIRFLPFL</sequence>
<reference evidence="1" key="2">
    <citation type="submission" date="2023-08" db="EMBL/GenBank/DDBJ databases">
        <title>Nitrogen cycling bacteria in agricultural field soils.</title>
        <authorList>
            <person name="Jang J."/>
        </authorList>
    </citation>
    <scope>NUCLEOTIDE SEQUENCE</scope>
    <source>
        <strain evidence="1">PS3-36</strain>
    </source>
</reference>
<comment type="caution">
    <text evidence="2">The sequence shown here is derived from an EMBL/GenBank/DDBJ whole genome shotgun (WGS) entry which is preliminary data.</text>
</comment>
<reference evidence="2 3" key="1">
    <citation type="submission" date="2019-03" db="EMBL/GenBank/DDBJ databases">
        <title>Bacillus niacini sp. nov. a Nicotinate-Metabolizing Mesophile Isolated from Soil.</title>
        <authorList>
            <person name="Zhang G."/>
        </authorList>
    </citation>
    <scope>NUCLEOTIDE SEQUENCE [LARGE SCALE GENOMIC DNA]</scope>
    <source>
        <strain evidence="2 3">WN066</strain>
    </source>
</reference>
<dbReference type="Proteomes" id="UP001178888">
    <property type="component" value="Unassembled WGS sequence"/>
</dbReference>
<keyword evidence="4" id="KW-1185">Reference proteome</keyword>
<name>A0A4R5VHK5_9BACI</name>
<evidence type="ECO:0000313" key="4">
    <source>
        <dbReference type="Proteomes" id="UP001178888"/>
    </source>
</evidence>
<dbReference type="EMBL" id="JAVGVR010000001">
    <property type="protein sequence ID" value="MDQ6597875.1"/>
    <property type="molecule type" value="Genomic_DNA"/>
</dbReference>
<proteinExistence type="predicted"/>
<dbReference type="Proteomes" id="UP000295132">
    <property type="component" value="Unassembled WGS sequence"/>
</dbReference>
<accession>A0A4R5VHK5</accession>